<dbReference type="EMBL" id="JANAWD010000601">
    <property type="protein sequence ID" value="KAJ3477372.1"/>
    <property type="molecule type" value="Genomic_DNA"/>
</dbReference>
<feature type="region of interest" description="Disordered" evidence="1">
    <location>
        <begin position="56"/>
        <end position="97"/>
    </location>
</feature>
<protein>
    <submittedName>
        <fullName evidence="2">Uncharacterized protein</fullName>
    </submittedName>
</protein>
<evidence type="ECO:0000313" key="2">
    <source>
        <dbReference type="EMBL" id="KAJ3477372.1"/>
    </source>
</evidence>
<dbReference type="AlphaFoldDB" id="A0AAD5UTS9"/>
<name>A0AAD5UTS9_9APHY</name>
<organism evidence="2 3">
    <name type="scientific">Meripilus lineatus</name>
    <dbReference type="NCBI Taxonomy" id="2056292"/>
    <lineage>
        <taxon>Eukaryota</taxon>
        <taxon>Fungi</taxon>
        <taxon>Dikarya</taxon>
        <taxon>Basidiomycota</taxon>
        <taxon>Agaricomycotina</taxon>
        <taxon>Agaricomycetes</taxon>
        <taxon>Polyporales</taxon>
        <taxon>Meripilaceae</taxon>
        <taxon>Meripilus</taxon>
    </lineage>
</organism>
<feature type="compositionally biased region" description="Low complexity" evidence="1">
    <location>
        <begin position="67"/>
        <end position="83"/>
    </location>
</feature>
<dbReference type="Proteomes" id="UP001212997">
    <property type="component" value="Unassembled WGS sequence"/>
</dbReference>
<gene>
    <name evidence="2" type="ORF">NLI96_g10505</name>
</gene>
<accession>A0AAD5UTS9</accession>
<proteinExistence type="predicted"/>
<feature type="compositionally biased region" description="Basic residues" evidence="1">
    <location>
        <begin position="1"/>
        <end position="18"/>
    </location>
</feature>
<evidence type="ECO:0000256" key="1">
    <source>
        <dbReference type="SAM" id="MobiDB-lite"/>
    </source>
</evidence>
<keyword evidence="3" id="KW-1185">Reference proteome</keyword>
<feature type="compositionally biased region" description="Basic and acidic residues" evidence="1">
    <location>
        <begin position="88"/>
        <end position="97"/>
    </location>
</feature>
<comment type="caution">
    <text evidence="2">The sequence shown here is derived from an EMBL/GenBank/DDBJ whole genome shotgun (WGS) entry which is preliminary data.</text>
</comment>
<feature type="region of interest" description="Disordered" evidence="1">
    <location>
        <begin position="1"/>
        <end position="25"/>
    </location>
</feature>
<sequence>MAKKATVKQKARRSRYRVNSRLTSRPSLHRKRTVKIIPVDLDDVMDEWDTDVPCASDIERSGSDTESIISISSVSSKASSKAKVGPKSTEDHRVEPL</sequence>
<reference evidence="2" key="1">
    <citation type="submission" date="2022-07" db="EMBL/GenBank/DDBJ databases">
        <title>Genome Sequence of Physisporinus lineatus.</title>
        <authorList>
            <person name="Buettner E."/>
        </authorList>
    </citation>
    <scope>NUCLEOTIDE SEQUENCE</scope>
    <source>
        <strain evidence="2">VT162</strain>
    </source>
</reference>
<evidence type="ECO:0000313" key="3">
    <source>
        <dbReference type="Proteomes" id="UP001212997"/>
    </source>
</evidence>